<organism evidence="1 2">
    <name type="scientific">Durusdinium trenchii</name>
    <dbReference type="NCBI Taxonomy" id="1381693"/>
    <lineage>
        <taxon>Eukaryota</taxon>
        <taxon>Sar</taxon>
        <taxon>Alveolata</taxon>
        <taxon>Dinophyceae</taxon>
        <taxon>Suessiales</taxon>
        <taxon>Symbiodiniaceae</taxon>
        <taxon>Durusdinium</taxon>
    </lineage>
</organism>
<gene>
    <name evidence="1" type="ORF">CCMP2556_LOCUS33433</name>
</gene>
<dbReference type="EMBL" id="CAXAMN010022294">
    <property type="protein sequence ID" value="CAK9068072.1"/>
    <property type="molecule type" value="Genomic_DNA"/>
</dbReference>
<evidence type="ECO:0000313" key="1">
    <source>
        <dbReference type="EMBL" id="CAK9068072.1"/>
    </source>
</evidence>
<comment type="caution">
    <text evidence="1">The sequence shown here is derived from an EMBL/GenBank/DDBJ whole genome shotgun (WGS) entry which is preliminary data.</text>
</comment>
<dbReference type="Proteomes" id="UP001642484">
    <property type="component" value="Unassembled WGS sequence"/>
</dbReference>
<keyword evidence="2" id="KW-1185">Reference proteome</keyword>
<name>A0ABP0NZB9_9DINO</name>
<sequence length="120" mass="13168">MEVCMSAEYGMLDACVRSHEVSNDEMTRCACAVCQIPIAMKFAAFLFATISAAARLQQTSEESHDSLDQVVRPPRLEEKRSCAGGVLVAGRRREWIDHSRRVGEVFGQGPAKSRPQEGGP</sequence>
<accession>A0ABP0NZB9</accession>
<reference evidence="1 2" key="1">
    <citation type="submission" date="2024-02" db="EMBL/GenBank/DDBJ databases">
        <authorList>
            <person name="Chen Y."/>
            <person name="Shah S."/>
            <person name="Dougan E. K."/>
            <person name="Thang M."/>
            <person name="Chan C."/>
        </authorList>
    </citation>
    <scope>NUCLEOTIDE SEQUENCE [LARGE SCALE GENOMIC DNA]</scope>
</reference>
<evidence type="ECO:0000313" key="2">
    <source>
        <dbReference type="Proteomes" id="UP001642484"/>
    </source>
</evidence>
<proteinExistence type="predicted"/>
<protein>
    <submittedName>
        <fullName evidence="1">Uncharacterized protein</fullName>
    </submittedName>
</protein>